<name>A0ABZ0I7U9_9GAMM</name>
<gene>
    <name evidence="2" type="ORF">R0137_08830</name>
</gene>
<reference evidence="2 3" key="1">
    <citation type="submission" date="2023-10" db="EMBL/GenBank/DDBJ databases">
        <title>Two novel species belonging to the OM43/NOR5 clade.</title>
        <authorList>
            <person name="Park M."/>
        </authorList>
    </citation>
    <scope>NUCLEOTIDE SEQUENCE [LARGE SCALE GENOMIC DNA]</scope>
    <source>
        <strain evidence="2 3">IMCC45268</strain>
    </source>
</reference>
<evidence type="ECO:0000313" key="2">
    <source>
        <dbReference type="EMBL" id="WOJ95366.1"/>
    </source>
</evidence>
<sequence length="126" mass="14051">MFSSRASYLPSLVTLLLTVFLTACAQYDSERGVEVNWDQATLDSFQIGSTTRGQVMAELGPPSQLVSLGDETVLYYLNESSEGEGLILVVYNRFDITARYDRAVFIFDDDDILADYSGWVVPTNED</sequence>
<feature type="chain" id="PRO_5045466845" description="Outer membrane protein assembly factor BamE" evidence="1">
    <location>
        <begin position="26"/>
        <end position="126"/>
    </location>
</feature>
<organism evidence="2 3">
    <name type="scientific">Congregibacter brevis</name>
    <dbReference type="NCBI Taxonomy" id="3081201"/>
    <lineage>
        <taxon>Bacteria</taxon>
        <taxon>Pseudomonadati</taxon>
        <taxon>Pseudomonadota</taxon>
        <taxon>Gammaproteobacteria</taxon>
        <taxon>Cellvibrionales</taxon>
        <taxon>Halieaceae</taxon>
        <taxon>Congregibacter</taxon>
    </lineage>
</organism>
<evidence type="ECO:0008006" key="4">
    <source>
        <dbReference type="Google" id="ProtNLM"/>
    </source>
</evidence>
<dbReference type="RefSeq" id="WP_407326064.1">
    <property type="nucleotide sequence ID" value="NZ_CP136865.1"/>
</dbReference>
<accession>A0ABZ0I7U9</accession>
<dbReference type="EMBL" id="CP136865">
    <property type="protein sequence ID" value="WOJ95366.1"/>
    <property type="molecule type" value="Genomic_DNA"/>
</dbReference>
<protein>
    <recommendedName>
        <fullName evidence="4">Outer membrane protein assembly factor BamE</fullName>
    </recommendedName>
</protein>
<keyword evidence="3" id="KW-1185">Reference proteome</keyword>
<evidence type="ECO:0000313" key="3">
    <source>
        <dbReference type="Proteomes" id="UP001626549"/>
    </source>
</evidence>
<dbReference type="Proteomes" id="UP001626549">
    <property type="component" value="Chromosome"/>
</dbReference>
<evidence type="ECO:0000256" key="1">
    <source>
        <dbReference type="SAM" id="SignalP"/>
    </source>
</evidence>
<proteinExistence type="predicted"/>
<keyword evidence="1" id="KW-0732">Signal</keyword>
<feature type="signal peptide" evidence="1">
    <location>
        <begin position="1"/>
        <end position="25"/>
    </location>
</feature>
<dbReference type="PROSITE" id="PS51257">
    <property type="entry name" value="PROKAR_LIPOPROTEIN"/>
    <property type="match status" value="1"/>
</dbReference>